<protein>
    <recommendedName>
        <fullName evidence="10">Selenoprotein K</fullName>
    </recommendedName>
</protein>
<evidence type="ECO:0000256" key="1">
    <source>
        <dbReference type="ARBA" id="ARBA00004167"/>
    </source>
</evidence>
<reference evidence="8 9" key="2">
    <citation type="journal article" date="2021" name="Genomics">
        <title>High-quality reference genome for Clonorchis sinensis.</title>
        <authorList>
            <person name="Young N.D."/>
            <person name="Stroehlein A.J."/>
            <person name="Kinkar L."/>
            <person name="Wang T."/>
            <person name="Sohn W.M."/>
            <person name="Chang B.C.H."/>
            <person name="Kaur P."/>
            <person name="Weisz D."/>
            <person name="Dudchenko O."/>
            <person name="Aiden E.L."/>
            <person name="Korhonen P.K."/>
            <person name="Gasser R.B."/>
        </authorList>
    </citation>
    <scope>NUCLEOTIDE SEQUENCE [LARGE SCALE GENOMIC DNA]</scope>
    <source>
        <strain evidence="8">Cs-k2</strain>
    </source>
</reference>
<comment type="subcellular location">
    <subcellularLocation>
        <location evidence="1">Membrane</location>
        <topology evidence="1">Single-pass membrane protein</topology>
    </subcellularLocation>
</comment>
<gene>
    <name evidence="8" type="ORF">CSKR_203388</name>
</gene>
<evidence type="ECO:0000313" key="8">
    <source>
        <dbReference type="EMBL" id="KAG5446093.1"/>
    </source>
</evidence>
<dbReference type="InterPro" id="IPR024491">
    <property type="entry name" value="Se_SelK/SelG"/>
</dbReference>
<keyword evidence="2 7" id="KW-0812">Transmembrane</keyword>
<sequence>MPYVSSSGQVLDKQPWGLKYFHELVVNFFNVILLFFQTMLPLDVFRGSTNSRQRNTGWGGGPPRPPGRRFGRVCGPGGAPDCPPMGGGG</sequence>
<dbReference type="AlphaFoldDB" id="A0A8T1MAC3"/>
<dbReference type="GO" id="GO:0032469">
    <property type="term" value="P:endoplasmic reticulum calcium ion homeostasis"/>
    <property type="evidence" value="ECO:0007669"/>
    <property type="project" value="TreeGrafter"/>
</dbReference>
<keyword evidence="4 7" id="KW-1133">Transmembrane helix</keyword>
<dbReference type="Pfam" id="PF10961">
    <property type="entry name" value="SelK_SelG"/>
    <property type="match status" value="1"/>
</dbReference>
<dbReference type="GO" id="GO:0005794">
    <property type="term" value="C:Golgi apparatus"/>
    <property type="evidence" value="ECO:0007669"/>
    <property type="project" value="TreeGrafter"/>
</dbReference>
<feature type="transmembrane region" description="Helical" evidence="7">
    <location>
        <begin position="20"/>
        <end position="45"/>
    </location>
</feature>
<evidence type="ECO:0000313" key="9">
    <source>
        <dbReference type="Proteomes" id="UP000286415"/>
    </source>
</evidence>
<proteinExistence type="predicted"/>
<reference evidence="8 9" key="1">
    <citation type="journal article" date="2018" name="Biotechnol. Adv.">
        <title>Improved genomic resources and new bioinformatic workflow for the carcinogenic parasite Clonorchis sinensis: Biotechnological implications.</title>
        <authorList>
            <person name="Wang D."/>
            <person name="Korhonen P.K."/>
            <person name="Gasser R.B."/>
            <person name="Young N.D."/>
        </authorList>
    </citation>
    <scope>NUCLEOTIDE SEQUENCE [LARGE SCALE GENOMIC DNA]</scope>
    <source>
        <strain evidence="8">Cs-k2</strain>
    </source>
</reference>
<name>A0A8T1MAC3_CLOSI</name>
<evidence type="ECO:0000256" key="5">
    <source>
        <dbReference type="ARBA" id="ARBA00023136"/>
    </source>
</evidence>
<evidence type="ECO:0000256" key="2">
    <source>
        <dbReference type="ARBA" id="ARBA00022692"/>
    </source>
</evidence>
<dbReference type="GO" id="GO:0005789">
    <property type="term" value="C:endoplasmic reticulum membrane"/>
    <property type="evidence" value="ECO:0007669"/>
    <property type="project" value="TreeGrafter"/>
</dbReference>
<evidence type="ECO:0000256" key="3">
    <source>
        <dbReference type="ARBA" id="ARBA00022933"/>
    </source>
</evidence>
<comment type="caution">
    <text evidence="8">The sequence shown here is derived from an EMBL/GenBank/DDBJ whole genome shotgun (WGS) entry which is preliminary data.</text>
</comment>
<dbReference type="PANTHER" id="PTHR16875">
    <property type="entry name" value="SELENOPROTEIN K"/>
    <property type="match status" value="1"/>
</dbReference>
<dbReference type="GO" id="GO:0006816">
    <property type="term" value="P:calcium ion transport"/>
    <property type="evidence" value="ECO:0007669"/>
    <property type="project" value="TreeGrafter"/>
</dbReference>
<feature type="region of interest" description="Disordered" evidence="6">
    <location>
        <begin position="48"/>
        <end position="89"/>
    </location>
</feature>
<keyword evidence="5 7" id="KW-0472">Membrane</keyword>
<keyword evidence="3" id="KW-0712">Selenocysteine</keyword>
<evidence type="ECO:0000256" key="7">
    <source>
        <dbReference type="SAM" id="Phobius"/>
    </source>
</evidence>
<evidence type="ECO:0008006" key="10">
    <source>
        <dbReference type="Google" id="ProtNLM"/>
    </source>
</evidence>
<dbReference type="PANTHER" id="PTHR16875:SF0">
    <property type="entry name" value="SELENOPROTEIN K"/>
    <property type="match status" value="1"/>
</dbReference>
<dbReference type="EMBL" id="NIRI02000056">
    <property type="protein sequence ID" value="KAG5446093.1"/>
    <property type="molecule type" value="Genomic_DNA"/>
</dbReference>
<evidence type="ECO:0000256" key="6">
    <source>
        <dbReference type="SAM" id="MobiDB-lite"/>
    </source>
</evidence>
<organism evidence="8 9">
    <name type="scientific">Clonorchis sinensis</name>
    <name type="common">Chinese liver fluke</name>
    <dbReference type="NCBI Taxonomy" id="79923"/>
    <lineage>
        <taxon>Eukaryota</taxon>
        <taxon>Metazoa</taxon>
        <taxon>Spiralia</taxon>
        <taxon>Lophotrochozoa</taxon>
        <taxon>Platyhelminthes</taxon>
        <taxon>Trematoda</taxon>
        <taxon>Digenea</taxon>
        <taxon>Opisthorchiida</taxon>
        <taxon>Opisthorchiata</taxon>
        <taxon>Opisthorchiidae</taxon>
        <taxon>Clonorchis</taxon>
    </lineage>
</organism>
<accession>A0A8T1MAC3</accession>
<evidence type="ECO:0000256" key="4">
    <source>
        <dbReference type="ARBA" id="ARBA00022989"/>
    </source>
</evidence>
<dbReference type="Proteomes" id="UP000286415">
    <property type="component" value="Unassembled WGS sequence"/>
</dbReference>
<keyword evidence="9" id="KW-1185">Reference proteome</keyword>